<evidence type="ECO:0000313" key="2">
    <source>
        <dbReference type="Proteomes" id="UP000191901"/>
    </source>
</evidence>
<proteinExistence type="predicted"/>
<keyword evidence="2" id="KW-1185">Reference proteome</keyword>
<sequence length="148" mass="17153">MTHSFLLEPGRWTLQGNWLERDTLPISVKGKILIAWSRDDWFTMVMKLIFPESDRPEIALQYRGRLTSTERQYTFVLQHSLLGRVEGEGWVAPESIVQRYWALGDRQRRTGFETLYCLDQGCYHLSSGIMAGHYLTSAMEATLKHQGD</sequence>
<dbReference type="AlphaFoldDB" id="A0A1Z3HVB7"/>
<gene>
    <name evidence="1" type="ORF">XM38_051870</name>
</gene>
<evidence type="ECO:0000313" key="1">
    <source>
        <dbReference type="EMBL" id="ASC74212.1"/>
    </source>
</evidence>
<dbReference type="STRING" id="1641165.XM38_01375"/>
<protein>
    <submittedName>
        <fullName evidence="1">Uncharacterized protein</fullName>
    </submittedName>
</protein>
<dbReference type="KEGG" id="hhg:XM38_051870"/>
<organism evidence="1 2">
    <name type="scientific">Halomicronema hongdechloris C2206</name>
    <dbReference type="NCBI Taxonomy" id="1641165"/>
    <lineage>
        <taxon>Bacteria</taxon>
        <taxon>Bacillati</taxon>
        <taxon>Cyanobacteriota</taxon>
        <taxon>Cyanophyceae</taxon>
        <taxon>Nodosilineales</taxon>
        <taxon>Nodosilineaceae</taxon>
        <taxon>Halomicronema</taxon>
    </lineage>
</organism>
<dbReference type="Proteomes" id="UP000191901">
    <property type="component" value="Chromosome"/>
</dbReference>
<name>A0A1Z3HVB7_9CYAN</name>
<reference evidence="1 2" key="1">
    <citation type="journal article" date="2016" name="Biochim. Biophys. Acta">
        <title>Characterization of red-shifted phycobilisomes isolated from the chlorophyll f-containing cyanobacterium Halomicronema hongdechloris.</title>
        <authorList>
            <person name="Li Y."/>
            <person name="Lin Y."/>
            <person name="Garvey C.J."/>
            <person name="Birch D."/>
            <person name="Corkery R.W."/>
            <person name="Loughlin P.C."/>
            <person name="Scheer H."/>
            <person name="Willows R.D."/>
            <person name="Chen M."/>
        </authorList>
    </citation>
    <scope>NUCLEOTIDE SEQUENCE [LARGE SCALE GENOMIC DNA]</scope>
    <source>
        <strain evidence="1 2">C2206</strain>
    </source>
</reference>
<dbReference type="RefSeq" id="WP_080805261.1">
    <property type="nucleotide sequence ID" value="NZ_CP021983.2"/>
</dbReference>
<dbReference type="OrthoDB" id="2087343at2"/>
<dbReference type="EMBL" id="CP021983">
    <property type="protein sequence ID" value="ASC74212.1"/>
    <property type="molecule type" value="Genomic_DNA"/>
</dbReference>
<accession>A0A1Z3HVB7</accession>